<dbReference type="AlphaFoldDB" id="A0A2J5HFT5"/>
<sequence length="183" mass="20771">MTVPSGASGDGESVSPPPARSTRERWRRHQSRLSDSLRKILDVLKPVDRRSRDRPNIGSAVIVYPPPDTAEEWLIRGRLLDVNNNTIPVIMAVDTQSEKDLISSELQARLQHELKPCGDHEQIITLHEDPTPVHGVIEGVAWRRVPRKTYVSDFHVVDTDHFQVIIGRETIKKYGLIKWGSDF</sequence>
<reference evidence="3" key="1">
    <citation type="submission" date="2017-12" db="EMBL/GenBank/DDBJ databases">
        <authorList>
            <consortium name="DOE Joint Genome Institute"/>
            <person name="Mondo S.J."/>
            <person name="Kjaerbolling I."/>
            <person name="Vesth T.C."/>
            <person name="Frisvad J.C."/>
            <person name="Nybo J.L."/>
            <person name="Theobald S."/>
            <person name="Kuo A."/>
            <person name="Bowyer P."/>
            <person name="Matsuda Y."/>
            <person name="Lyhne E.K."/>
            <person name="Kogle M.E."/>
            <person name="Clum A."/>
            <person name="Lipzen A."/>
            <person name="Salamov A."/>
            <person name="Ngan C.Y."/>
            <person name="Daum C."/>
            <person name="Chiniquy J."/>
            <person name="Barry K."/>
            <person name="LaButti K."/>
            <person name="Haridas S."/>
            <person name="Simmons B.A."/>
            <person name="Magnuson J.K."/>
            <person name="Mortensen U.H."/>
            <person name="Larsen T.O."/>
            <person name="Grigoriev I.V."/>
            <person name="Baker S.E."/>
            <person name="Andersen M.R."/>
            <person name="Nordberg H.P."/>
            <person name="Cantor M.N."/>
            <person name="Hua S.X."/>
        </authorList>
    </citation>
    <scope>NUCLEOTIDE SEQUENCE [LARGE SCALE GENOMIC DNA]</scope>
    <source>
        <strain evidence="3">IBT 19404</strain>
    </source>
</reference>
<organism evidence="2 3">
    <name type="scientific">Aspergillus taichungensis</name>
    <dbReference type="NCBI Taxonomy" id="482145"/>
    <lineage>
        <taxon>Eukaryota</taxon>
        <taxon>Fungi</taxon>
        <taxon>Dikarya</taxon>
        <taxon>Ascomycota</taxon>
        <taxon>Pezizomycotina</taxon>
        <taxon>Eurotiomycetes</taxon>
        <taxon>Eurotiomycetidae</taxon>
        <taxon>Eurotiales</taxon>
        <taxon>Aspergillaceae</taxon>
        <taxon>Aspergillus</taxon>
        <taxon>Aspergillus subgen. Circumdati</taxon>
    </lineage>
</organism>
<feature type="region of interest" description="Disordered" evidence="1">
    <location>
        <begin position="1"/>
        <end position="31"/>
    </location>
</feature>
<keyword evidence="3" id="KW-1185">Reference proteome</keyword>
<dbReference type="CDD" id="cd00303">
    <property type="entry name" value="retropepsin_like"/>
    <property type="match status" value="1"/>
</dbReference>
<dbReference type="Gene3D" id="2.40.70.10">
    <property type="entry name" value="Acid Proteases"/>
    <property type="match status" value="1"/>
</dbReference>
<accession>A0A2J5HFT5</accession>
<dbReference type="EMBL" id="KZ559637">
    <property type="protein sequence ID" value="PLN75784.1"/>
    <property type="molecule type" value="Genomic_DNA"/>
</dbReference>
<proteinExistence type="predicted"/>
<name>A0A2J5HFT5_9EURO</name>
<dbReference type="InterPro" id="IPR021109">
    <property type="entry name" value="Peptidase_aspartic_dom_sf"/>
</dbReference>
<dbReference type="OrthoDB" id="4493271at2759"/>
<protein>
    <submittedName>
        <fullName evidence="2">Uncharacterized protein</fullName>
    </submittedName>
</protein>
<dbReference type="Proteomes" id="UP000235023">
    <property type="component" value="Unassembled WGS sequence"/>
</dbReference>
<gene>
    <name evidence="2" type="ORF">BDW42DRAFT_180111</name>
</gene>
<evidence type="ECO:0000313" key="3">
    <source>
        <dbReference type="Proteomes" id="UP000235023"/>
    </source>
</evidence>
<evidence type="ECO:0000313" key="2">
    <source>
        <dbReference type="EMBL" id="PLN75784.1"/>
    </source>
</evidence>
<evidence type="ECO:0000256" key="1">
    <source>
        <dbReference type="SAM" id="MobiDB-lite"/>
    </source>
</evidence>